<dbReference type="FunFam" id="1.10.238.10:FF:000172">
    <property type="entry name" value="Cell division control protein"/>
    <property type="match status" value="1"/>
</dbReference>
<proteinExistence type="predicted"/>
<dbReference type="InterPro" id="IPR011992">
    <property type="entry name" value="EF-hand-dom_pair"/>
</dbReference>
<dbReference type="PROSITE" id="PS00018">
    <property type="entry name" value="EF_HAND_1"/>
    <property type="match status" value="1"/>
</dbReference>
<sequence>MASASQPHSSFPARPYNNIRNPPPAAFGTQSQPALALRQKSQLERERLERERLSKDNHAQIQQPGAPPAAPMNILSDEQREEINEAFGLFDNDKDQRIDYHEFKVALKALGFDLPKPEILTLLTTHGISPDAALRPGGVRDPNVPPGRLLLTLPSFQSIASNLIAQRDPRDEILRAFALFDSDDKGMITLEDLRRVARELGEGLEEDELVAMIEEFDLEGKGGVGRDEFIQIFVLYDDKDMRKSPVLITVSFLRLVLCVYHIVIPSSPRGVKQGVLASNWVGLQKGAGIASPSLISPFLSTLSSPVLSCPFHPIPFCMAYYFNLTMRSKFFENRNS</sequence>
<protein>
    <recommendedName>
        <fullName evidence="4">EF-hand domain-containing protein</fullName>
    </recommendedName>
</protein>
<dbReference type="SMART" id="SM00054">
    <property type="entry name" value="EFh"/>
    <property type="match status" value="3"/>
</dbReference>
<keyword evidence="6" id="KW-1185">Reference proteome</keyword>
<keyword evidence="1" id="KW-0677">Repeat</keyword>
<dbReference type="Gene3D" id="1.10.238.10">
    <property type="entry name" value="EF-hand"/>
    <property type="match status" value="2"/>
</dbReference>
<feature type="region of interest" description="Disordered" evidence="3">
    <location>
        <begin position="1"/>
        <end position="72"/>
    </location>
</feature>
<reference evidence="5 6" key="1">
    <citation type="submission" date="2018-06" db="EMBL/GenBank/DDBJ databases">
        <title>Genome Sequence of the Brown Rot Fungal Pathogen Monilinia fructigena.</title>
        <authorList>
            <person name="Landi L."/>
            <person name="De Miccolis Angelini R.M."/>
            <person name="Pollastro S."/>
            <person name="Abate D."/>
            <person name="Faretra F."/>
            <person name="Romanazzi G."/>
        </authorList>
    </citation>
    <scope>NUCLEOTIDE SEQUENCE [LARGE SCALE GENOMIC DNA]</scope>
    <source>
        <strain evidence="5 6">Mfrg269</strain>
    </source>
</reference>
<evidence type="ECO:0000256" key="2">
    <source>
        <dbReference type="ARBA" id="ARBA00022837"/>
    </source>
</evidence>
<feature type="domain" description="EF-hand" evidence="4">
    <location>
        <begin position="204"/>
        <end position="239"/>
    </location>
</feature>
<evidence type="ECO:0000256" key="1">
    <source>
        <dbReference type="ARBA" id="ARBA00022737"/>
    </source>
</evidence>
<dbReference type="OrthoDB" id="343296at2759"/>
<feature type="domain" description="EF-hand" evidence="4">
    <location>
        <begin position="78"/>
        <end position="113"/>
    </location>
</feature>
<dbReference type="CDD" id="cd00051">
    <property type="entry name" value="EFh"/>
    <property type="match status" value="2"/>
</dbReference>
<evidence type="ECO:0000259" key="4">
    <source>
        <dbReference type="PROSITE" id="PS50222"/>
    </source>
</evidence>
<feature type="domain" description="EF-hand" evidence="4">
    <location>
        <begin position="168"/>
        <end position="203"/>
    </location>
</feature>
<feature type="compositionally biased region" description="Basic and acidic residues" evidence="3">
    <location>
        <begin position="41"/>
        <end position="58"/>
    </location>
</feature>
<dbReference type="PANTHER" id="PTHR23050">
    <property type="entry name" value="CALCIUM BINDING PROTEIN"/>
    <property type="match status" value="1"/>
</dbReference>
<keyword evidence="2" id="KW-0106">Calcium</keyword>
<dbReference type="GO" id="GO:0005509">
    <property type="term" value="F:calcium ion binding"/>
    <property type="evidence" value="ECO:0007669"/>
    <property type="project" value="InterPro"/>
</dbReference>
<accession>A0A395J6F2</accession>
<evidence type="ECO:0000313" key="6">
    <source>
        <dbReference type="Proteomes" id="UP000249056"/>
    </source>
</evidence>
<dbReference type="AlphaFoldDB" id="A0A395J6F2"/>
<comment type="caution">
    <text evidence="5">The sequence shown here is derived from an EMBL/GenBank/DDBJ whole genome shotgun (WGS) entry which is preliminary data.</text>
</comment>
<dbReference type="InterPro" id="IPR002048">
    <property type="entry name" value="EF_hand_dom"/>
</dbReference>
<dbReference type="InterPro" id="IPR050145">
    <property type="entry name" value="Centrin_CML-like"/>
</dbReference>
<dbReference type="EMBL" id="QKRW01000003">
    <property type="protein sequence ID" value="RAL67718.1"/>
    <property type="molecule type" value="Genomic_DNA"/>
</dbReference>
<evidence type="ECO:0000313" key="5">
    <source>
        <dbReference type="EMBL" id="RAL67718.1"/>
    </source>
</evidence>
<name>A0A395J6F2_9HELO</name>
<gene>
    <name evidence="5" type="ORF">DID88_008455</name>
</gene>
<evidence type="ECO:0000256" key="3">
    <source>
        <dbReference type="SAM" id="MobiDB-lite"/>
    </source>
</evidence>
<organism evidence="5 6">
    <name type="scientific">Monilinia fructigena</name>
    <dbReference type="NCBI Taxonomy" id="38457"/>
    <lineage>
        <taxon>Eukaryota</taxon>
        <taxon>Fungi</taxon>
        <taxon>Dikarya</taxon>
        <taxon>Ascomycota</taxon>
        <taxon>Pezizomycotina</taxon>
        <taxon>Leotiomycetes</taxon>
        <taxon>Helotiales</taxon>
        <taxon>Sclerotiniaceae</taxon>
        <taxon>Monilinia</taxon>
    </lineage>
</organism>
<dbReference type="Pfam" id="PF13499">
    <property type="entry name" value="EF-hand_7"/>
    <property type="match status" value="1"/>
</dbReference>
<dbReference type="InterPro" id="IPR018247">
    <property type="entry name" value="EF_Hand_1_Ca_BS"/>
</dbReference>
<dbReference type="SUPFAM" id="SSF47473">
    <property type="entry name" value="EF-hand"/>
    <property type="match status" value="1"/>
</dbReference>
<dbReference type="PROSITE" id="PS50222">
    <property type="entry name" value="EF_HAND_2"/>
    <property type="match status" value="3"/>
</dbReference>
<dbReference type="Pfam" id="PF00036">
    <property type="entry name" value="EF-hand_1"/>
    <property type="match status" value="1"/>
</dbReference>
<dbReference type="Proteomes" id="UP000249056">
    <property type="component" value="Unassembled WGS sequence"/>
</dbReference>